<evidence type="ECO:0000313" key="1">
    <source>
        <dbReference type="EMBL" id="KAK3374800.1"/>
    </source>
</evidence>
<comment type="caution">
    <text evidence="1">The sequence shown here is derived from an EMBL/GenBank/DDBJ whole genome shotgun (WGS) entry which is preliminary data.</text>
</comment>
<dbReference type="EMBL" id="JAULSW010000007">
    <property type="protein sequence ID" value="KAK3374800.1"/>
    <property type="molecule type" value="Genomic_DNA"/>
</dbReference>
<reference evidence="1" key="1">
    <citation type="journal article" date="2023" name="Mol. Phylogenet. Evol.">
        <title>Genome-scale phylogeny and comparative genomics of the fungal order Sordariales.</title>
        <authorList>
            <person name="Hensen N."/>
            <person name="Bonometti L."/>
            <person name="Westerberg I."/>
            <person name="Brannstrom I.O."/>
            <person name="Guillou S."/>
            <person name="Cros-Aarteil S."/>
            <person name="Calhoun S."/>
            <person name="Haridas S."/>
            <person name="Kuo A."/>
            <person name="Mondo S."/>
            <person name="Pangilinan J."/>
            <person name="Riley R."/>
            <person name="LaButti K."/>
            <person name="Andreopoulos B."/>
            <person name="Lipzen A."/>
            <person name="Chen C."/>
            <person name="Yan M."/>
            <person name="Daum C."/>
            <person name="Ng V."/>
            <person name="Clum A."/>
            <person name="Steindorff A."/>
            <person name="Ohm R.A."/>
            <person name="Martin F."/>
            <person name="Silar P."/>
            <person name="Natvig D.O."/>
            <person name="Lalanne C."/>
            <person name="Gautier V."/>
            <person name="Ament-Velasquez S.L."/>
            <person name="Kruys A."/>
            <person name="Hutchinson M.I."/>
            <person name="Powell A.J."/>
            <person name="Barry K."/>
            <person name="Miller A.N."/>
            <person name="Grigoriev I.V."/>
            <person name="Debuchy R."/>
            <person name="Gladieux P."/>
            <person name="Hiltunen Thoren M."/>
            <person name="Johannesson H."/>
        </authorList>
    </citation>
    <scope>NUCLEOTIDE SEQUENCE</scope>
    <source>
        <strain evidence="1">CBS 232.78</strain>
    </source>
</reference>
<dbReference type="AlphaFoldDB" id="A0AAE0KEP3"/>
<organism evidence="1 2">
    <name type="scientific">Podospora didyma</name>
    <dbReference type="NCBI Taxonomy" id="330526"/>
    <lineage>
        <taxon>Eukaryota</taxon>
        <taxon>Fungi</taxon>
        <taxon>Dikarya</taxon>
        <taxon>Ascomycota</taxon>
        <taxon>Pezizomycotina</taxon>
        <taxon>Sordariomycetes</taxon>
        <taxon>Sordariomycetidae</taxon>
        <taxon>Sordariales</taxon>
        <taxon>Podosporaceae</taxon>
        <taxon>Podospora</taxon>
    </lineage>
</organism>
<gene>
    <name evidence="1" type="ORF">B0H63DRAFT_400568</name>
</gene>
<protein>
    <recommendedName>
        <fullName evidence="3">Nucleoporin</fullName>
    </recommendedName>
</protein>
<dbReference type="Proteomes" id="UP001285441">
    <property type="component" value="Unassembled WGS sequence"/>
</dbReference>
<name>A0AAE0KEP3_9PEZI</name>
<accession>A0AAE0KEP3</accession>
<evidence type="ECO:0008006" key="3">
    <source>
        <dbReference type="Google" id="ProtNLM"/>
    </source>
</evidence>
<sequence length="952" mass="104374">MASKLNIHKPYVLKALSHPLDRPDGPGRHAVGEVFGQKQDSKRRKRSELAVAIDGDAVHLYDILSAQAITAYLVSPQSFFTCTPYSLRWRPFSSTDTSRYTYVSTEDSRSSKKEIKLFKDVLTESGNTTATTASHAHCSEGPIVYLSATSAKNSGSYLSLPSDEFPHHDIIAVAADGTLLGLNGETLEQRWQSSPSVLAQELPTGATTKLQVDFVQSALAADVIDGVFGGKNDLFGVFQEKIHRDGFNPDILVVITSLQGAKGPRQRHLHILALAAERQAQQDNKQNVIPVFAAPLPTKKEAAKYQLDVRSGTLQELSGEVLSTYTLSGGIPRLETRLEVSDMTSFLRLSKTSVLTATTKSLSVYNPIYRSLQSTTPVDSLDTLDTALVASQTEFACELVTYFASRELAVGLRGASLVAVQIEAPKSRSSKRRAEGLLTDAIRCGIAREQVCEKRNRVEPIPSAIIEDTLPGSLSDTYWAEWQSASTKADEFLRANNLRGFEELLAGIFKVQIKGKEPKLNGVDASSDGSEANGAATASNLCEWIWPSSRTDYPHVDRRWIFYAISRVFSWNNPSSEGGEAPRLACRLPESSVLNYLVDAGHLSISNLKSAFQDEIRDVDDVDSIIGAELPPLLVQIDATMELLLVYLSGTQLGPMELVSAIKLLLRSLAVIEDPSKTKQFLIKDAAEEQEADGDNDAINMELDRAEEELQITEYYLDSDVSRRARGLSLAFSKLGVCPALNTVQSLRRLLKPEEILSLIQVLRMELHKDGWITRYADTHPADEDDIEAPPDGSIQLIADLMCRCIDSVGLGGWMAFDKILPNWGNQQDSADFFGEFLSDISLALEGAHEVVMLQAIIAETVGYVKKARKALAESAKSKVTSVQLTEELPFGLKTDSKASKERVRSGAEVVQRSRREIGHFVSKKRLSYSVQRISEESLRGLSGPTVVHGGV</sequence>
<proteinExistence type="predicted"/>
<evidence type="ECO:0000313" key="2">
    <source>
        <dbReference type="Proteomes" id="UP001285441"/>
    </source>
</evidence>
<reference evidence="1" key="2">
    <citation type="submission" date="2023-06" db="EMBL/GenBank/DDBJ databases">
        <authorList>
            <consortium name="Lawrence Berkeley National Laboratory"/>
            <person name="Haridas S."/>
            <person name="Hensen N."/>
            <person name="Bonometti L."/>
            <person name="Westerberg I."/>
            <person name="Brannstrom I.O."/>
            <person name="Guillou S."/>
            <person name="Cros-Aarteil S."/>
            <person name="Calhoun S."/>
            <person name="Kuo A."/>
            <person name="Mondo S."/>
            <person name="Pangilinan J."/>
            <person name="Riley R."/>
            <person name="LaButti K."/>
            <person name="Andreopoulos B."/>
            <person name="Lipzen A."/>
            <person name="Chen C."/>
            <person name="Yanf M."/>
            <person name="Daum C."/>
            <person name="Ng V."/>
            <person name="Clum A."/>
            <person name="Steindorff A."/>
            <person name="Ohm R."/>
            <person name="Martin F."/>
            <person name="Silar P."/>
            <person name="Natvig D."/>
            <person name="Lalanne C."/>
            <person name="Gautier V."/>
            <person name="Ament-velasquez S.L."/>
            <person name="Kruys A."/>
            <person name="Hutchinson M.I."/>
            <person name="Powell A.J."/>
            <person name="Barry K."/>
            <person name="Miller A.N."/>
            <person name="Grigoriev I.V."/>
            <person name="Debuchy R."/>
            <person name="Gladieux P."/>
            <person name="Thoren M.H."/>
            <person name="Johannesson H."/>
        </authorList>
    </citation>
    <scope>NUCLEOTIDE SEQUENCE</scope>
    <source>
        <strain evidence="1">CBS 232.78</strain>
    </source>
</reference>
<keyword evidence="2" id="KW-1185">Reference proteome</keyword>